<dbReference type="GO" id="GO:0050660">
    <property type="term" value="F:flavin adenine dinucleotide binding"/>
    <property type="evidence" value="ECO:0007669"/>
    <property type="project" value="InterPro"/>
</dbReference>
<keyword evidence="3 6" id="KW-0285">Flavoprotein</keyword>
<gene>
    <name evidence="10" type="ORF">JW984_00230</name>
</gene>
<dbReference type="Gene3D" id="2.40.110.10">
    <property type="entry name" value="Butyryl-CoA Dehydrogenase, subunit A, domain 2"/>
    <property type="match status" value="1"/>
</dbReference>
<dbReference type="InterPro" id="IPR006089">
    <property type="entry name" value="Acyl-CoA_DH_CS"/>
</dbReference>
<feature type="domain" description="Acyl-CoA dehydrogenase/oxidase N-terminal" evidence="9">
    <location>
        <begin position="6"/>
        <end position="123"/>
    </location>
</feature>
<reference evidence="10" key="2">
    <citation type="submission" date="2021-01" db="EMBL/GenBank/DDBJ databases">
        <authorList>
            <person name="Hahn C.R."/>
            <person name="Youssef N.H."/>
            <person name="Elshahed M."/>
        </authorList>
    </citation>
    <scope>NUCLEOTIDE SEQUENCE</scope>
    <source>
        <strain evidence="10">Zod_Metabat.24</strain>
    </source>
</reference>
<comment type="similarity">
    <text evidence="2 6">Belongs to the acyl-CoA dehydrogenase family.</text>
</comment>
<name>A0A9D8KB91_9DELT</name>
<dbReference type="PIRSF" id="PIRSF016578">
    <property type="entry name" value="HsaA"/>
    <property type="match status" value="1"/>
</dbReference>
<organism evidence="10 11">
    <name type="scientific">Candidatus Zymogenus saltonus</name>
    <dbReference type="NCBI Taxonomy" id="2844893"/>
    <lineage>
        <taxon>Bacteria</taxon>
        <taxon>Deltaproteobacteria</taxon>
        <taxon>Candidatus Zymogenia</taxon>
        <taxon>Candidatus Zymogeniales</taxon>
        <taxon>Candidatus Zymogenaceae</taxon>
        <taxon>Candidatus Zymogenus</taxon>
    </lineage>
</organism>
<feature type="domain" description="Acyl-CoA dehydrogenase/oxidase C-terminal" evidence="7">
    <location>
        <begin position="235"/>
        <end position="384"/>
    </location>
</feature>
<dbReference type="InterPro" id="IPR013786">
    <property type="entry name" value="AcylCoA_DH/ox_N"/>
</dbReference>
<dbReference type="InterPro" id="IPR046373">
    <property type="entry name" value="Acyl-CoA_Oxase/DH_mid-dom_sf"/>
</dbReference>
<evidence type="ECO:0000256" key="2">
    <source>
        <dbReference type="ARBA" id="ARBA00009347"/>
    </source>
</evidence>
<evidence type="ECO:0000256" key="5">
    <source>
        <dbReference type="ARBA" id="ARBA00023002"/>
    </source>
</evidence>
<feature type="domain" description="Acyl-CoA oxidase/dehydrogenase middle" evidence="8">
    <location>
        <begin position="127"/>
        <end position="223"/>
    </location>
</feature>
<evidence type="ECO:0000256" key="1">
    <source>
        <dbReference type="ARBA" id="ARBA00001974"/>
    </source>
</evidence>
<dbReference type="EMBL" id="JAFGIX010000001">
    <property type="protein sequence ID" value="MBN1571605.1"/>
    <property type="molecule type" value="Genomic_DNA"/>
</dbReference>
<dbReference type="InterPro" id="IPR036250">
    <property type="entry name" value="AcylCo_DH-like_C"/>
</dbReference>
<dbReference type="Gene3D" id="1.20.140.10">
    <property type="entry name" value="Butyryl-CoA Dehydrogenase, subunit A, domain 3"/>
    <property type="match status" value="1"/>
</dbReference>
<dbReference type="SUPFAM" id="SSF47203">
    <property type="entry name" value="Acyl-CoA dehydrogenase C-terminal domain-like"/>
    <property type="match status" value="1"/>
</dbReference>
<keyword evidence="4 6" id="KW-0274">FAD</keyword>
<dbReference type="Pfam" id="PF00441">
    <property type="entry name" value="Acyl-CoA_dh_1"/>
    <property type="match status" value="1"/>
</dbReference>
<evidence type="ECO:0000256" key="6">
    <source>
        <dbReference type="RuleBase" id="RU362125"/>
    </source>
</evidence>
<dbReference type="InterPro" id="IPR009075">
    <property type="entry name" value="AcylCo_DH/oxidase_C"/>
</dbReference>
<dbReference type="SUPFAM" id="SSF56645">
    <property type="entry name" value="Acyl-CoA dehydrogenase NM domain-like"/>
    <property type="match status" value="1"/>
</dbReference>
<evidence type="ECO:0000256" key="3">
    <source>
        <dbReference type="ARBA" id="ARBA00022630"/>
    </source>
</evidence>
<dbReference type="InterPro" id="IPR006091">
    <property type="entry name" value="Acyl-CoA_Oxase/DH_mid-dom"/>
</dbReference>
<evidence type="ECO:0000313" key="11">
    <source>
        <dbReference type="Proteomes" id="UP000809273"/>
    </source>
</evidence>
<dbReference type="Gene3D" id="1.10.540.10">
    <property type="entry name" value="Acyl-CoA dehydrogenase/oxidase, N-terminal domain"/>
    <property type="match status" value="1"/>
</dbReference>
<proteinExistence type="inferred from homology"/>
<dbReference type="PANTHER" id="PTHR43884:SF12">
    <property type="entry name" value="ISOVALERYL-COA DEHYDROGENASE, MITOCHONDRIAL-RELATED"/>
    <property type="match status" value="1"/>
</dbReference>
<dbReference type="AlphaFoldDB" id="A0A9D8KB91"/>
<sequence length="388" mass="42504">MDYSLSKEQLALQESFRKFCEKEIRPNADLLDKADHDKGVEILKGNFKKLAQFGYTGLFHEEKYGGTARNLLTQSIAQEELARVCASTYLSIGGSVGLCGIPIALFGTDKQKEKYLPKLISTEMIGCFGLTEPDAGSDAISVKTTAVKKGDKWVLNGTKMFITNGPIADIAVVMAKTDKDGHKGRDVSSFIVEKGTKGFSAGKPLDKMGYRGSPTSELIFEDCEIPAENLLGVENEGFIQAMQTLEYGRVGMAMVALGIAVACMEESIKYSKERQQFGKPIGKFQMVGFKLADMKTLIDVSRLLIYKAAWLKDNKNPSAATMASIAKLVASEASTNISSWAVQIHGGYGYTKEYLVERLYRDAKLGEIGEGTSEIQRVLISRDVLAKY</sequence>
<reference evidence="10" key="1">
    <citation type="journal article" date="2021" name="Environ. Microbiol.">
        <title>Genomic characterization of three novel Desulfobacterota classes expand the metabolic and phylogenetic diversity of the phylum.</title>
        <authorList>
            <person name="Murphy C.L."/>
            <person name="Biggerstaff J."/>
            <person name="Eichhorn A."/>
            <person name="Ewing E."/>
            <person name="Shahan R."/>
            <person name="Soriano D."/>
            <person name="Stewart S."/>
            <person name="VanMol K."/>
            <person name="Walker R."/>
            <person name="Walters P."/>
            <person name="Elshahed M.S."/>
            <person name="Youssef N.H."/>
        </authorList>
    </citation>
    <scope>NUCLEOTIDE SEQUENCE</scope>
    <source>
        <strain evidence="10">Zod_Metabat.24</strain>
    </source>
</reference>
<dbReference type="Pfam" id="PF02770">
    <property type="entry name" value="Acyl-CoA_dh_M"/>
    <property type="match status" value="1"/>
</dbReference>
<evidence type="ECO:0000256" key="4">
    <source>
        <dbReference type="ARBA" id="ARBA00022827"/>
    </source>
</evidence>
<comment type="cofactor">
    <cofactor evidence="1 6">
        <name>FAD</name>
        <dbReference type="ChEBI" id="CHEBI:57692"/>
    </cofactor>
</comment>
<dbReference type="GO" id="GO:0003995">
    <property type="term" value="F:acyl-CoA dehydrogenase activity"/>
    <property type="evidence" value="ECO:0007669"/>
    <property type="project" value="InterPro"/>
</dbReference>
<comment type="caution">
    <text evidence="10">The sequence shown here is derived from an EMBL/GenBank/DDBJ whole genome shotgun (WGS) entry which is preliminary data.</text>
</comment>
<evidence type="ECO:0000313" key="10">
    <source>
        <dbReference type="EMBL" id="MBN1571605.1"/>
    </source>
</evidence>
<dbReference type="PROSITE" id="PS00073">
    <property type="entry name" value="ACYL_COA_DH_2"/>
    <property type="match status" value="1"/>
</dbReference>
<dbReference type="InterPro" id="IPR009100">
    <property type="entry name" value="AcylCoA_DH/oxidase_NM_dom_sf"/>
</dbReference>
<dbReference type="PROSITE" id="PS00072">
    <property type="entry name" value="ACYL_COA_DH_1"/>
    <property type="match status" value="1"/>
</dbReference>
<evidence type="ECO:0000259" key="7">
    <source>
        <dbReference type="Pfam" id="PF00441"/>
    </source>
</evidence>
<dbReference type="Pfam" id="PF02771">
    <property type="entry name" value="Acyl-CoA_dh_N"/>
    <property type="match status" value="1"/>
</dbReference>
<dbReference type="Proteomes" id="UP000809273">
    <property type="component" value="Unassembled WGS sequence"/>
</dbReference>
<dbReference type="PANTHER" id="PTHR43884">
    <property type="entry name" value="ACYL-COA DEHYDROGENASE"/>
    <property type="match status" value="1"/>
</dbReference>
<evidence type="ECO:0000259" key="9">
    <source>
        <dbReference type="Pfam" id="PF02771"/>
    </source>
</evidence>
<accession>A0A9D8KB91</accession>
<keyword evidence="5 6" id="KW-0560">Oxidoreductase</keyword>
<dbReference type="FunFam" id="1.20.140.10:FF:000004">
    <property type="entry name" value="Acyl-CoA dehydrogenase FadE25"/>
    <property type="match status" value="1"/>
</dbReference>
<protein>
    <submittedName>
        <fullName evidence="10">Acyl-CoA dehydrogenase family protein</fullName>
    </submittedName>
</protein>
<evidence type="ECO:0000259" key="8">
    <source>
        <dbReference type="Pfam" id="PF02770"/>
    </source>
</evidence>
<dbReference type="InterPro" id="IPR037069">
    <property type="entry name" value="AcylCoA_DH/ox_N_sf"/>
</dbReference>
<dbReference type="FunFam" id="2.40.110.10:FF:000001">
    <property type="entry name" value="Acyl-CoA dehydrogenase, mitochondrial"/>
    <property type="match status" value="1"/>
</dbReference>